<dbReference type="AlphaFoldDB" id="R0L8W9"/>
<name>R0L8W9_ANAPL</name>
<keyword evidence="1" id="KW-0732">Signal</keyword>
<feature type="chain" id="PRO_5004343625" evidence="1">
    <location>
        <begin position="20"/>
        <end position="91"/>
    </location>
</feature>
<feature type="signal peptide" evidence="1">
    <location>
        <begin position="1"/>
        <end position="19"/>
    </location>
</feature>
<evidence type="ECO:0000256" key="1">
    <source>
        <dbReference type="SAM" id="SignalP"/>
    </source>
</evidence>
<protein>
    <submittedName>
        <fullName evidence="2">Uncharacterized protein</fullName>
    </submittedName>
</protein>
<sequence length="91" mass="10177">MAVNLPVLWLLAYAPPTRAILKTDLIVKRSSCFTAHYTSHLISYKTHFLARLCLMITSLFLAPTYSSSVQSCTPYTAKHLTTVQDESEQGL</sequence>
<accession>R0L8W9</accession>
<dbReference type="EMBL" id="KB742999">
    <property type="protein sequence ID" value="EOB02094.1"/>
    <property type="molecule type" value="Genomic_DNA"/>
</dbReference>
<dbReference type="Proteomes" id="UP000296049">
    <property type="component" value="Unassembled WGS sequence"/>
</dbReference>
<proteinExistence type="predicted"/>
<evidence type="ECO:0000313" key="3">
    <source>
        <dbReference type="Proteomes" id="UP000296049"/>
    </source>
</evidence>
<evidence type="ECO:0000313" key="2">
    <source>
        <dbReference type="EMBL" id="EOB02094.1"/>
    </source>
</evidence>
<reference evidence="3" key="1">
    <citation type="journal article" date="2013" name="Nat. Genet.">
        <title>The duck genome and transcriptome provide insight into an avian influenza virus reservoir species.</title>
        <authorList>
            <person name="Huang Y."/>
            <person name="Li Y."/>
            <person name="Burt D.W."/>
            <person name="Chen H."/>
            <person name="Zhang Y."/>
            <person name="Qian W."/>
            <person name="Kim H."/>
            <person name="Gan S."/>
            <person name="Zhao Y."/>
            <person name="Li J."/>
            <person name="Yi K."/>
            <person name="Feng H."/>
            <person name="Zhu P."/>
            <person name="Li B."/>
            <person name="Liu Q."/>
            <person name="Fairley S."/>
            <person name="Magor K.E."/>
            <person name="Du Z."/>
            <person name="Hu X."/>
            <person name="Goodman L."/>
            <person name="Tafer H."/>
            <person name="Vignal A."/>
            <person name="Lee T."/>
            <person name="Kim K.W."/>
            <person name="Sheng Z."/>
            <person name="An Y."/>
            <person name="Searle S."/>
            <person name="Herrero J."/>
            <person name="Groenen M.A."/>
            <person name="Crooijmans R.P."/>
            <person name="Faraut T."/>
            <person name="Cai Q."/>
            <person name="Webster R.G."/>
            <person name="Aldridge J.R."/>
            <person name="Warren W.C."/>
            <person name="Bartschat S."/>
            <person name="Kehr S."/>
            <person name="Marz M."/>
            <person name="Stadler P.F."/>
            <person name="Smith J."/>
            <person name="Kraus R.H."/>
            <person name="Zhao Y."/>
            <person name="Ren L."/>
            <person name="Fei J."/>
            <person name="Morisson M."/>
            <person name="Kaiser P."/>
            <person name="Griffin D.K."/>
            <person name="Rao M."/>
            <person name="Pitel F."/>
            <person name="Wang J."/>
            <person name="Li N."/>
        </authorList>
    </citation>
    <scope>NUCLEOTIDE SEQUENCE [LARGE SCALE GENOMIC DNA]</scope>
</reference>
<gene>
    <name evidence="2" type="ORF">Anapl_15870</name>
</gene>
<organism evidence="2 3">
    <name type="scientific">Anas platyrhynchos</name>
    <name type="common">Mallard</name>
    <name type="synonym">Anas boschas</name>
    <dbReference type="NCBI Taxonomy" id="8839"/>
    <lineage>
        <taxon>Eukaryota</taxon>
        <taxon>Metazoa</taxon>
        <taxon>Chordata</taxon>
        <taxon>Craniata</taxon>
        <taxon>Vertebrata</taxon>
        <taxon>Euteleostomi</taxon>
        <taxon>Archelosauria</taxon>
        <taxon>Archosauria</taxon>
        <taxon>Dinosauria</taxon>
        <taxon>Saurischia</taxon>
        <taxon>Theropoda</taxon>
        <taxon>Coelurosauria</taxon>
        <taxon>Aves</taxon>
        <taxon>Neognathae</taxon>
        <taxon>Galloanserae</taxon>
        <taxon>Anseriformes</taxon>
        <taxon>Anatidae</taxon>
        <taxon>Anatinae</taxon>
        <taxon>Anas</taxon>
    </lineage>
</organism>
<keyword evidence="3" id="KW-1185">Reference proteome</keyword>